<dbReference type="EC" id="2.7.11.1" evidence="4"/>
<sequence length="381" mass="43186">MVDKKRIYYTYKSIEAYDKYDDDVRKIIQDDTAQDIWICNRALPPTCYPPPLSEECIKKLKELSHDVVVHEIEAGYSLALSGQTEIGTRPMVAFGSSGIIFRDSCNDTEVLKCPLRHDLSKCSEETALSMREEETFSSMSMEREKLIYQSLPKHRDVLDCLDITENGIRFPYMRNGNLRDCIRKNHAHVDDTTKDTWVRNAISAVQFIHSHSVIHGDISARNFLLADDLSLKLCDFAGSGIGDMPPLVAEEDRYQLSPESPRSIQTDLFALGCLIFEIVVGSRPYEEISDDDWEVIAHNYSRGVFPPVEGIRYGDIIHSCWTSRYTKADQILVDIESVSHGGSKHGVHLLSVVLNLPKPALVSLGMLPVCVILVCFYRKHW</sequence>
<dbReference type="PANTHER" id="PTHR23257:SF958">
    <property type="entry name" value="SERINE_THREONINE-PROTEIN KINASE WNK4"/>
    <property type="match status" value="1"/>
</dbReference>
<dbReference type="AlphaFoldDB" id="A0A2V5I5G6"/>
<evidence type="ECO:0000256" key="9">
    <source>
        <dbReference type="ARBA" id="ARBA00033194"/>
    </source>
</evidence>
<keyword evidence="14" id="KW-0808">Transferase</keyword>
<feature type="transmembrane region" description="Helical" evidence="12">
    <location>
        <begin position="360"/>
        <end position="377"/>
    </location>
</feature>
<dbReference type="InterPro" id="IPR011009">
    <property type="entry name" value="Kinase-like_dom_sf"/>
</dbReference>
<dbReference type="InterPro" id="IPR001245">
    <property type="entry name" value="Ser-Thr/Tyr_kinase_cat_dom"/>
</dbReference>
<dbReference type="SUPFAM" id="SSF56112">
    <property type="entry name" value="Protein kinase-like (PK-like)"/>
    <property type="match status" value="1"/>
</dbReference>
<evidence type="ECO:0000256" key="3">
    <source>
        <dbReference type="ARBA" id="ARBA00011534"/>
    </source>
</evidence>
<organism evidence="14 15">
    <name type="scientific">Aspergillus indologenus CBS 114.80</name>
    <dbReference type="NCBI Taxonomy" id="1450541"/>
    <lineage>
        <taxon>Eukaryota</taxon>
        <taxon>Fungi</taxon>
        <taxon>Dikarya</taxon>
        <taxon>Ascomycota</taxon>
        <taxon>Pezizomycotina</taxon>
        <taxon>Eurotiomycetes</taxon>
        <taxon>Eurotiomycetidae</taxon>
        <taxon>Eurotiales</taxon>
        <taxon>Aspergillaceae</taxon>
        <taxon>Aspergillus</taxon>
        <taxon>Aspergillus subgen. Circumdati</taxon>
    </lineage>
</organism>
<evidence type="ECO:0000256" key="8">
    <source>
        <dbReference type="ARBA" id="ARBA00030980"/>
    </source>
</evidence>
<comment type="subcellular location">
    <subcellularLocation>
        <location evidence="2">Chromosome</location>
        <location evidence="2">Telomere</location>
    </subcellularLocation>
</comment>
<dbReference type="InterPro" id="IPR008266">
    <property type="entry name" value="Tyr_kinase_AS"/>
</dbReference>
<proteinExistence type="predicted"/>
<protein>
    <recommendedName>
        <fullName evidence="6">EKC/KEOPS complex subunit BUD32</fullName>
        <ecNumber evidence="4">2.7.11.1</ecNumber>
    </recommendedName>
    <alternativeName>
        <fullName evidence="8 9">Atypical Serine/threonine protein kinase BUD32</fullName>
    </alternativeName>
    <alternativeName>
        <fullName evidence="5">EKC/KEOPS complex subunit bud32</fullName>
    </alternativeName>
</protein>
<keyword evidence="15" id="KW-1185">Reference proteome</keyword>
<keyword evidence="7" id="KW-0779">Telomere</keyword>
<keyword evidence="7" id="KW-0158">Chromosome</keyword>
<dbReference type="PANTHER" id="PTHR23257">
    <property type="entry name" value="SERINE-THREONINE PROTEIN KINASE"/>
    <property type="match status" value="1"/>
</dbReference>
<evidence type="ECO:0000256" key="4">
    <source>
        <dbReference type="ARBA" id="ARBA00012513"/>
    </source>
</evidence>
<name>A0A2V5I5G6_9EURO</name>
<gene>
    <name evidence="14" type="ORF">BP00DRAFT_496557</name>
</gene>
<evidence type="ECO:0000256" key="1">
    <source>
        <dbReference type="ARBA" id="ARBA00003747"/>
    </source>
</evidence>
<dbReference type="EMBL" id="KZ825530">
    <property type="protein sequence ID" value="PYI29484.1"/>
    <property type="molecule type" value="Genomic_DNA"/>
</dbReference>
<dbReference type="PROSITE" id="PS50011">
    <property type="entry name" value="PROTEIN_KINASE_DOM"/>
    <property type="match status" value="1"/>
</dbReference>
<keyword evidence="12" id="KW-0472">Membrane</keyword>
<feature type="domain" description="Protein kinase" evidence="13">
    <location>
        <begin position="86"/>
        <end position="381"/>
    </location>
</feature>
<comment type="catalytic activity">
    <reaction evidence="11">
        <text>L-seryl-[protein] + ATP = O-phospho-L-seryl-[protein] + ADP + H(+)</text>
        <dbReference type="Rhea" id="RHEA:17989"/>
        <dbReference type="Rhea" id="RHEA-COMP:9863"/>
        <dbReference type="Rhea" id="RHEA-COMP:11604"/>
        <dbReference type="ChEBI" id="CHEBI:15378"/>
        <dbReference type="ChEBI" id="CHEBI:29999"/>
        <dbReference type="ChEBI" id="CHEBI:30616"/>
        <dbReference type="ChEBI" id="CHEBI:83421"/>
        <dbReference type="ChEBI" id="CHEBI:456216"/>
        <dbReference type="EC" id="2.7.11.1"/>
    </reaction>
</comment>
<comment type="catalytic activity">
    <reaction evidence="10">
        <text>L-threonyl-[protein] + ATP = O-phospho-L-threonyl-[protein] + ADP + H(+)</text>
        <dbReference type="Rhea" id="RHEA:46608"/>
        <dbReference type="Rhea" id="RHEA-COMP:11060"/>
        <dbReference type="Rhea" id="RHEA-COMP:11605"/>
        <dbReference type="ChEBI" id="CHEBI:15378"/>
        <dbReference type="ChEBI" id="CHEBI:30013"/>
        <dbReference type="ChEBI" id="CHEBI:30616"/>
        <dbReference type="ChEBI" id="CHEBI:61977"/>
        <dbReference type="ChEBI" id="CHEBI:456216"/>
        <dbReference type="EC" id="2.7.11.1"/>
    </reaction>
</comment>
<dbReference type="GO" id="GO:0005737">
    <property type="term" value="C:cytoplasm"/>
    <property type="evidence" value="ECO:0007669"/>
    <property type="project" value="TreeGrafter"/>
</dbReference>
<dbReference type="Proteomes" id="UP000248817">
    <property type="component" value="Unassembled WGS sequence"/>
</dbReference>
<evidence type="ECO:0000256" key="11">
    <source>
        <dbReference type="ARBA" id="ARBA00048679"/>
    </source>
</evidence>
<accession>A0A2V5I5G6</accession>
<evidence type="ECO:0000256" key="12">
    <source>
        <dbReference type="SAM" id="Phobius"/>
    </source>
</evidence>
<dbReference type="GO" id="GO:0000781">
    <property type="term" value="C:chromosome, telomeric region"/>
    <property type="evidence" value="ECO:0007669"/>
    <property type="project" value="UniProtKB-SubCell"/>
</dbReference>
<evidence type="ECO:0000256" key="7">
    <source>
        <dbReference type="ARBA" id="ARBA00022895"/>
    </source>
</evidence>
<dbReference type="InterPro" id="IPR000719">
    <property type="entry name" value="Prot_kinase_dom"/>
</dbReference>
<evidence type="ECO:0000256" key="6">
    <source>
        <dbReference type="ARBA" id="ARBA00019973"/>
    </source>
</evidence>
<dbReference type="GO" id="GO:0007165">
    <property type="term" value="P:signal transduction"/>
    <property type="evidence" value="ECO:0007669"/>
    <property type="project" value="TreeGrafter"/>
</dbReference>
<dbReference type="PROSITE" id="PS00109">
    <property type="entry name" value="PROTEIN_KINASE_TYR"/>
    <property type="match status" value="1"/>
</dbReference>
<dbReference type="InterPro" id="IPR050167">
    <property type="entry name" value="Ser_Thr_protein_kinase"/>
</dbReference>
<evidence type="ECO:0000256" key="2">
    <source>
        <dbReference type="ARBA" id="ARBA00004574"/>
    </source>
</evidence>
<keyword evidence="12" id="KW-1133">Transmembrane helix</keyword>
<evidence type="ECO:0000259" key="13">
    <source>
        <dbReference type="PROSITE" id="PS50011"/>
    </source>
</evidence>
<dbReference type="GO" id="GO:0005524">
    <property type="term" value="F:ATP binding"/>
    <property type="evidence" value="ECO:0007669"/>
    <property type="project" value="InterPro"/>
</dbReference>
<keyword evidence="12" id="KW-0812">Transmembrane</keyword>
<reference evidence="14 15" key="1">
    <citation type="submission" date="2018-02" db="EMBL/GenBank/DDBJ databases">
        <title>The genomes of Aspergillus section Nigri reveals drivers in fungal speciation.</title>
        <authorList>
            <consortium name="DOE Joint Genome Institute"/>
            <person name="Vesth T.C."/>
            <person name="Nybo J."/>
            <person name="Theobald S."/>
            <person name="Brandl J."/>
            <person name="Frisvad J.C."/>
            <person name="Nielsen K.F."/>
            <person name="Lyhne E.K."/>
            <person name="Kogle M.E."/>
            <person name="Kuo A."/>
            <person name="Riley R."/>
            <person name="Clum A."/>
            <person name="Nolan M."/>
            <person name="Lipzen A."/>
            <person name="Salamov A."/>
            <person name="Henrissat B."/>
            <person name="Wiebenga A."/>
            <person name="De vries R.P."/>
            <person name="Grigoriev I.V."/>
            <person name="Mortensen U.H."/>
            <person name="Andersen M.R."/>
            <person name="Baker S.E."/>
        </authorList>
    </citation>
    <scope>NUCLEOTIDE SEQUENCE [LARGE SCALE GENOMIC DNA]</scope>
    <source>
        <strain evidence="14 15">CBS 114.80</strain>
    </source>
</reference>
<dbReference type="Gene3D" id="1.10.510.10">
    <property type="entry name" value="Transferase(Phosphotransferase) domain 1"/>
    <property type="match status" value="1"/>
</dbReference>
<comment type="function">
    <text evidence="1">Component of the EKC/KEOPS complex that is required for the formation of a threonylcarbamoyl group on adenosine at position 37 (t(6)A37) in tRNAs that read codons beginning with adenine. The complex is probably involved in the transfer of the threonylcarbamoyl moiety of threonylcarbamoyl-AMP (TC-AMP) to the N6 group of A37. BUD32 has ATPase activity in the context of the EKC/KEOPS complex and likely plays a supporting role to the catalytic subunit KAE1. The EKC/KEOPS complex also promotes both telomere uncapping and telomere elongation. The complex is required for efficient recruitment of transcriptional coactivators.</text>
</comment>
<evidence type="ECO:0000313" key="15">
    <source>
        <dbReference type="Proteomes" id="UP000248817"/>
    </source>
</evidence>
<evidence type="ECO:0000313" key="14">
    <source>
        <dbReference type="EMBL" id="PYI29484.1"/>
    </source>
</evidence>
<evidence type="ECO:0000256" key="5">
    <source>
        <dbReference type="ARBA" id="ARBA00013948"/>
    </source>
</evidence>
<dbReference type="GO" id="GO:0004674">
    <property type="term" value="F:protein serine/threonine kinase activity"/>
    <property type="evidence" value="ECO:0007669"/>
    <property type="project" value="UniProtKB-EC"/>
</dbReference>
<comment type="subunit">
    <text evidence="3">Component of the EKC/KEOPS complex composed of at least BUD32, CGI121, GON7, KAE1 and PCC1; the whole complex dimerizes.</text>
</comment>
<evidence type="ECO:0000256" key="10">
    <source>
        <dbReference type="ARBA" id="ARBA00047899"/>
    </source>
</evidence>
<dbReference type="Pfam" id="PF07714">
    <property type="entry name" value="PK_Tyr_Ser-Thr"/>
    <property type="match status" value="1"/>
</dbReference>
<keyword evidence="14" id="KW-0418">Kinase</keyword>